<dbReference type="OMA" id="IGQQWSA"/>
<feature type="compositionally biased region" description="Low complexity" evidence="1">
    <location>
        <begin position="72"/>
        <end position="84"/>
    </location>
</feature>
<name>V4A8Q5_LOTGI</name>
<dbReference type="CTD" id="20236128"/>
<feature type="region of interest" description="Disordered" evidence="1">
    <location>
        <begin position="508"/>
        <end position="541"/>
    </location>
</feature>
<reference evidence="3 4" key="1">
    <citation type="journal article" date="2013" name="Nature">
        <title>Insights into bilaterian evolution from three spiralian genomes.</title>
        <authorList>
            <person name="Simakov O."/>
            <person name="Marletaz F."/>
            <person name="Cho S.J."/>
            <person name="Edsinger-Gonzales E."/>
            <person name="Havlak P."/>
            <person name="Hellsten U."/>
            <person name="Kuo D.H."/>
            <person name="Larsson T."/>
            <person name="Lv J."/>
            <person name="Arendt D."/>
            <person name="Savage R."/>
            <person name="Osoegawa K."/>
            <person name="de Jong P."/>
            <person name="Grimwood J."/>
            <person name="Chapman J.A."/>
            <person name="Shapiro H."/>
            <person name="Aerts A."/>
            <person name="Otillar R.P."/>
            <person name="Terry A.Y."/>
            <person name="Boore J.L."/>
            <person name="Grigoriev I.V."/>
            <person name="Lindberg D.R."/>
            <person name="Seaver E.C."/>
            <person name="Weisblat D.A."/>
            <person name="Putnam N.H."/>
            <person name="Rokhsar D.S."/>
        </authorList>
    </citation>
    <scope>NUCLEOTIDE SEQUENCE [LARGE SCALE GENOMIC DNA]</scope>
</reference>
<protein>
    <recommendedName>
        <fullName evidence="2">SCA7 domain-containing protein</fullName>
    </recommendedName>
</protein>
<feature type="region of interest" description="Disordered" evidence="1">
    <location>
        <begin position="56"/>
        <end position="151"/>
    </location>
</feature>
<evidence type="ECO:0000313" key="3">
    <source>
        <dbReference type="EMBL" id="ESO91415.1"/>
    </source>
</evidence>
<evidence type="ECO:0000256" key="1">
    <source>
        <dbReference type="SAM" id="MobiDB-lite"/>
    </source>
</evidence>
<dbReference type="OrthoDB" id="21678at2759"/>
<dbReference type="InterPro" id="IPR052237">
    <property type="entry name" value="Ataxin-7-like_regulator"/>
</dbReference>
<evidence type="ECO:0000259" key="2">
    <source>
        <dbReference type="PROSITE" id="PS51505"/>
    </source>
</evidence>
<feature type="region of interest" description="Disordered" evidence="1">
    <location>
        <begin position="1025"/>
        <end position="1050"/>
    </location>
</feature>
<dbReference type="HOGENOM" id="CLU_300586_0_0_1"/>
<dbReference type="EMBL" id="KB202283">
    <property type="protein sequence ID" value="ESO91415.1"/>
    <property type="molecule type" value="Genomic_DNA"/>
</dbReference>
<dbReference type="RefSeq" id="XP_009058105.1">
    <property type="nucleotide sequence ID" value="XM_009059857.1"/>
</dbReference>
<sequence length="1050" mass="112487">DDDVISSRNEEESSEDSMKLRKKDLSLFGFCPSQDELFLVLCEKCNKSIKPQAFKQHLVKRHGVKDSHARRSSSTSHSSHSSSSKYISPKKEEKRSSSSSSQAPLTCPVPTKASVKQTPPNIAALARARQNARDKSESSAPVKEKGEKLNDSPIKVKKSQTLPIVKVERISEQLSSKKPSTISLDSDSLASDINKSSIKTEIDLEEKTDIFMPELLAELEKVPEKPPVLHPIKPVIPKLTKSFSSTTLSSTPISKVLSSMSSKSTSSGSSKSLGGASTLSSKSNSGVSSSKLGSVSSSRLSSNALSSSKSSSGASTLSSKSNSGASSLSSKSSSSIVSTASNVTSTTSVVTIKSDTKPDFSHTMASNILTKPFNSVSMAPKPTSLSITSNTTKSGSSTKLVKPFKEKFLPCKDREYDSSKHCGVFIEDIQKSCTRSLTCKTHALSLRRAVKGRIKPFDDLLKEHRIAKEALLKAKALAAGLPPPTSKYSYLLEASEAEAAAAAAAAPATSSGANSSHSKPNQSSSITSPHRSSKPHNKLSGPAFQRISVSGVFAPQTSICEDNNTLVYGQNDGIEEELDCRETHFINRHPRPAAICTFGARTMSGARYSVFNHRPDFMRAAFISAIERHLHPPPHKKLCVESNLPKDSHVVTNAVDPYEFMDPGIAGSAAHSFNSMFNSQMRTGSMKQKSKQTLNRTSKQALGSRSPGSINSLPTVTNMNPAKRKRNISSQGSNPSPVISQNFTNVIQSLPLNTNNNNNNNNSNPIATIAIPGMNLTGTTIGQFNTAAGKTGQLQLQKNNIINKDGQVNFVLTGIDPSLTRNGCVSIATSQFGQMITTDDKNSKKSRTSVAGTKSNNKLVNTIEGIKTFPNNVFTLPQNAVYMDGGLQGTLLQVPNLTPTSNNTIMSLATPVVTTQQLQDSTLTNGVHSATDKVLSNRQKFVQTGPKSITAQGVPLLQTSGSLNHGQLFTSQTQLNPIQVKSSNINMNKKVAMQPVSVTIPLLSQSNFSALGAPQTQHTFLLRTSTDDSGQRQEIHLQQPLSNSSTNLIS</sequence>
<dbReference type="Proteomes" id="UP000030746">
    <property type="component" value="Unassembled WGS sequence"/>
</dbReference>
<dbReference type="GeneID" id="20236128"/>
<feature type="region of interest" description="Disordered" evidence="1">
    <location>
        <begin position="258"/>
        <end position="332"/>
    </location>
</feature>
<dbReference type="AlphaFoldDB" id="V4A8Q5"/>
<dbReference type="PROSITE" id="PS51505">
    <property type="entry name" value="SCA7"/>
    <property type="match status" value="1"/>
</dbReference>
<accession>V4A8Q5</accession>
<feature type="compositionally biased region" description="Polar residues" evidence="1">
    <location>
        <begin position="681"/>
        <end position="720"/>
    </location>
</feature>
<evidence type="ECO:0000313" key="4">
    <source>
        <dbReference type="Proteomes" id="UP000030746"/>
    </source>
</evidence>
<feature type="compositionally biased region" description="Low complexity" evidence="1">
    <location>
        <begin position="508"/>
        <end position="525"/>
    </location>
</feature>
<dbReference type="InterPro" id="IPR013243">
    <property type="entry name" value="SCA7_dom"/>
</dbReference>
<dbReference type="PANTHER" id="PTHR15117:SF24">
    <property type="entry name" value="SCA7 DOMAIN-CONTAINING PROTEIN"/>
    <property type="match status" value="1"/>
</dbReference>
<dbReference type="KEGG" id="lgi:LOTGIDRAFT_153854"/>
<feature type="compositionally biased region" description="Basic and acidic residues" evidence="1">
    <location>
        <begin position="131"/>
        <end position="150"/>
    </location>
</feature>
<proteinExistence type="predicted"/>
<feature type="compositionally biased region" description="Polar residues" evidence="1">
    <location>
        <begin position="1039"/>
        <end position="1050"/>
    </location>
</feature>
<feature type="non-terminal residue" evidence="3">
    <location>
        <position position="1"/>
    </location>
</feature>
<feature type="domain" description="SCA7" evidence="2">
    <location>
        <begin position="409"/>
        <end position="476"/>
    </location>
</feature>
<keyword evidence="4" id="KW-1185">Reference proteome</keyword>
<dbReference type="PANTHER" id="PTHR15117">
    <property type="entry name" value="ATAXIN 7 RELATED"/>
    <property type="match status" value="1"/>
</dbReference>
<dbReference type="Pfam" id="PF08313">
    <property type="entry name" value="SCA7"/>
    <property type="match status" value="1"/>
</dbReference>
<organism evidence="3 4">
    <name type="scientific">Lottia gigantea</name>
    <name type="common">Giant owl limpet</name>
    <dbReference type="NCBI Taxonomy" id="225164"/>
    <lineage>
        <taxon>Eukaryota</taxon>
        <taxon>Metazoa</taxon>
        <taxon>Spiralia</taxon>
        <taxon>Lophotrochozoa</taxon>
        <taxon>Mollusca</taxon>
        <taxon>Gastropoda</taxon>
        <taxon>Patellogastropoda</taxon>
        <taxon>Lottioidea</taxon>
        <taxon>Lottiidae</taxon>
        <taxon>Lottia</taxon>
    </lineage>
</organism>
<feature type="region of interest" description="Disordered" evidence="1">
    <location>
        <begin position="681"/>
        <end position="739"/>
    </location>
</feature>
<feature type="compositionally biased region" description="Polar residues" evidence="1">
    <location>
        <begin position="728"/>
        <end position="739"/>
    </location>
</feature>
<dbReference type="STRING" id="225164.V4A8Q5"/>
<dbReference type="Gene3D" id="6.10.140.1270">
    <property type="match status" value="1"/>
</dbReference>
<gene>
    <name evidence="3" type="ORF">LOTGIDRAFT_153854</name>
</gene>
<feature type="compositionally biased region" description="Basic and acidic residues" evidence="1">
    <location>
        <begin position="1025"/>
        <end position="1035"/>
    </location>
</feature>